<evidence type="ECO:0000256" key="1">
    <source>
        <dbReference type="SAM" id="MobiDB-lite"/>
    </source>
</evidence>
<proteinExistence type="predicted"/>
<feature type="region of interest" description="Disordered" evidence="1">
    <location>
        <begin position="87"/>
        <end position="123"/>
    </location>
</feature>
<dbReference type="EMBL" id="LAZR01003098">
    <property type="protein sequence ID" value="KKN22031.1"/>
    <property type="molecule type" value="Genomic_DNA"/>
</dbReference>
<dbReference type="PANTHER" id="PTHR33877:SF2">
    <property type="entry name" value="OS07G0170200 PROTEIN"/>
    <property type="match status" value="1"/>
</dbReference>
<reference evidence="3" key="1">
    <citation type="journal article" date="2015" name="Nature">
        <title>Complex archaea that bridge the gap between prokaryotes and eukaryotes.</title>
        <authorList>
            <person name="Spang A."/>
            <person name="Saw J.H."/>
            <person name="Jorgensen S.L."/>
            <person name="Zaremba-Niedzwiedzka K."/>
            <person name="Martijn J."/>
            <person name="Lind A.E."/>
            <person name="van Eijk R."/>
            <person name="Schleper C."/>
            <person name="Guy L."/>
            <person name="Ettema T.J."/>
        </authorList>
    </citation>
    <scope>NUCLEOTIDE SEQUENCE</scope>
</reference>
<dbReference type="Pfam" id="PF14239">
    <property type="entry name" value="RRXRR"/>
    <property type="match status" value="1"/>
</dbReference>
<protein>
    <recommendedName>
        <fullName evidence="2">HNH nuclease domain-containing protein</fullName>
    </recommendedName>
</protein>
<dbReference type="SMART" id="SM00507">
    <property type="entry name" value="HNHc"/>
    <property type="match status" value="1"/>
</dbReference>
<dbReference type="GO" id="GO:0003676">
    <property type="term" value="F:nucleic acid binding"/>
    <property type="evidence" value="ECO:0007669"/>
    <property type="project" value="InterPro"/>
</dbReference>
<dbReference type="GO" id="GO:0004519">
    <property type="term" value="F:endonuclease activity"/>
    <property type="evidence" value="ECO:0007669"/>
    <property type="project" value="InterPro"/>
</dbReference>
<dbReference type="InterPro" id="IPR003615">
    <property type="entry name" value="HNH_nuc"/>
</dbReference>
<dbReference type="CDD" id="cd00085">
    <property type="entry name" value="HNHc"/>
    <property type="match status" value="1"/>
</dbReference>
<dbReference type="Pfam" id="PF01844">
    <property type="entry name" value="HNH"/>
    <property type="match status" value="1"/>
</dbReference>
<dbReference type="PANTHER" id="PTHR33877">
    <property type="entry name" value="SLL1193 PROTEIN"/>
    <property type="match status" value="1"/>
</dbReference>
<dbReference type="AlphaFoldDB" id="A0A0F9R9Z5"/>
<dbReference type="InterPro" id="IPR025938">
    <property type="entry name" value="RRXRR_dom"/>
</dbReference>
<organism evidence="3">
    <name type="scientific">marine sediment metagenome</name>
    <dbReference type="NCBI Taxonomy" id="412755"/>
    <lineage>
        <taxon>unclassified sequences</taxon>
        <taxon>metagenomes</taxon>
        <taxon>ecological metagenomes</taxon>
    </lineage>
</organism>
<evidence type="ECO:0000313" key="3">
    <source>
        <dbReference type="EMBL" id="KKN22031.1"/>
    </source>
</evidence>
<evidence type="ECO:0000259" key="2">
    <source>
        <dbReference type="SMART" id="SM00507"/>
    </source>
</evidence>
<dbReference type="NCBIfam" id="NF040563">
    <property type="entry name" value="guided_IscB"/>
    <property type="match status" value="1"/>
</dbReference>
<feature type="compositionally biased region" description="Basic residues" evidence="1">
    <location>
        <begin position="88"/>
        <end position="108"/>
    </location>
</feature>
<dbReference type="InterPro" id="IPR052892">
    <property type="entry name" value="NA-targeting_endonuclease"/>
</dbReference>
<sequence>MVYVLNRAGKPLMPCRPVVARLLLKEGKARVVHRIPFTIRMLIPTTNYTQEVVAGMDTGSKQLGCAAVANGQVVYCAEVTLRNDVSKRMRKRKEYRRSRRGRKIRYRPARQDNRKSLRRKGRLAPSIRSKIESHLREKRFVESVLPVTTWIVETANFDIHRITNPGISGTGYQEGSQQGFNNVKAYVLHRDGYRCQYRKAGTKHAKQLHIHHITFRSQGGSDAPDNLVTLCQRCHEQLHAGAIEMPQRKRMMSKTRAATHMGIIQSILKKSGWGFAETFGYITKARRQQLGLPKTHVNDAIAVCCPKGPPANTPGLVLYKRHVAGGDYQQTKGRRSEMRIPTGKLFGMRKFDLIKTPKGIGFIKGKRSTGRFTISDIFGSVLSPSVNVKKSCSRLSARSTTCCILYVGQVPMECSNE</sequence>
<dbReference type="Gene3D" id="1.10.30.50">
    <property type="match status" value="1"/>
</dbReference>
<dbReference type="InterPro" id="IPR002711">
    <property type="entry name" value="HNH"/>
</dbReference>
<comment type="caution">
    <text evidence="3">The sequence shown here is derived from an EMBL/GenBank/DDBJ whole genome shotgun (WGS) entry which is preliminary data.</text>
</comment>
<feature type="domain" description="HNH nuclease" evidence="2">
    <location>
        <begin position="182"/>
        <end position="236"/>
    </location>
</feature>
<gene>
    <name evidence="3" type="ORF">LCGC14_0919320</name>
</gene>
<name>A0A0F9R9Z5_9ZZZZ</name>
<dbReference type="GO" id="GO:0008270">
    <property type="term" value="F:zinc ion binding"/>
    <property type="evidence" value="ECO:0007669"/>
    <property type="project" value="InterPro"/>
</dbReference>
<dbReference type="InterPro" id="IPR047693">
    <property type="entry name" value="RNA-guided_IscB-like"/>
</dbReference>
<accession>A0A0F9R9Z5</accession>